<dbReference type="EMBL" id="BGZK01000938">
    <property type="protein sequence ID" value="GBP65763.1"/>
    <property type="molecule type" value="Genomic_DNA"/>
</dbReference>
<gene>
    <name evidence="2" type="ORF">EVAR_44408_1</name>
</gene>
<feature type="compositionally biased region" description="Polar residues" evidence="1">
    <location>
        <begin position="111"/>
        <end position="130"/>
    </location>
</feature>
<sequence length="167" mass="18510">MEFIMICTAAHVQPLYGCEHPARGRSSAESACARSHLGCARLCASAGLRRCGFGSQTYVMFLDVCCVSEGRLHRCVEKVQGRRLNMPLSYGACGLIRFKVKAHRSDRRRSGSNPSHSGPRSTAEQPSLQLSRRPRKYPTLYSYFEYAKSSVNYVPVTEAVKADNSIS</sequence>
<name>A0A4C1XRT2_EUMVA</name>
<evidence type="ECO:0000313" key="2">
    <source>
        <dbReference type="EMBL" id="GBP65763.1"/>
    </source>
</evidence>
<organism evidence="2 3">
    <name type="scientific">Eumeta variegata</name>
    <name type="common">Bagworm moth</name>
    <name type="synonym">Eumeta japonica</name>
    <dbReference type="NCBI Taxonomy" id="151549"/>
    <lineage>
        <taxon>Eukaryota</taxon>
        <taxon>Metazoa</taxon>
        <taxon>Ecdysozoa</taxon>
        <taxon>Arthropoda</taxon>
        <taxon>Hexapoda</taxon>
        <taxon>Insecta</taxon>
        <taxon>Pterygota</taxon>
        <taxon>Neoptera</taxon>
        <taxon>Endopterygota</taxon>
        <taxon>Lepidoptera</taxon>
        <taxon>Glossata</taxon>
        <taxon>Ditrysia</taxon>
        <taxon>Tineoidea</taxon>
        <taxon>Psychidae</taxon>
        <taxon>Oiketicinae</taxon>
        <taxon>Eumeta</taxon>
    </lineage>
</organism>
<comment type="caution">
    <text evidence="2">The sequence shown here is derived from an EMBL/GenBank/DDBJ whole genome shotgun (WGS) entry which is preliminary data.</text>
</comment>
<accession>A0A4C1XRT2</accession>
<evidence type="ECO:0000256" key="1">
    <source>
        <dbReference type="SAM" id="MobiDB-lite"/>
    </source>
</evidence>
<protein>
    <submittedName>
        <fullName evidence="2">Uncharacterized protein</fullName>
    </submittedName>
</protein>
<reference evidence="2 3" key="1">
    <citation type="journal article" date="2019" name="Commun. Biol.">
        <title>The bagworm genome reveals a unique fibroin gene that provides high tensile strength.</title>
        <authorList>
            <person name="Kono N."/>
            <person name="Nakamura H."/>
            <person name="Ohtoshi R."/>
            <person name="Tomita M."/>
            <person name="Numata K."/>
            <person name="Arakawa K."/>
        </authorList>
    </citation>
    <scope>NUCLEOTIDE SEQUENCE [LARGE SCALE GENOMIC DNA]</scope>
</reference>
<proteinExistence type="predicted"/>
<dbReference type="Proteomes" id="UP000299102">
    <property type="component" value="Unassembled WGS sequence"/>
</dbReference>
<feature type="region of interest" description="Disordered" evidence="1">
    <location>
        <begin position="104"/>
        <end position="134"/>
    </location>
</feature>
<dbReference type="AlphaFoldDB" id="A0A4C1XRT2"/>
<evidence type="ECO:0000313" key="3">
    <source>
        <dbReference type="Proteomes" id="UP000299102"/>
    </source>
</evidence>
<keyword evidence="3" id="KW-1185">Reference proteome</keyword>